<dbReference type="EMBL" id="QEAM01000065">
    <property type="protein sequence ID" value="TPX47904.1"/>
    <property type="molecule type" value="Genomic_DNA"/>
</dbReference>
<dbReference type="PROSITE" id="PS50216">
    <property type="entry name" value="DHHC"/>
    <property type="match status" value="1"/>
</dbReference>
<evidence type="ECO:0000256" key="2">
    <source>
        <dbReference type="ARBA" id="ARBA00022679"/>
    </source>
</evidence>
<gene>
    <name evidence="13" type="ORF">SeLEV6574_g02364</name>
    <name evidence="12" type="ORF">SeMB42_g04618</name>
</gene>
<evidence type="ECO:0000256" key="5">
    <source>
        <dbReference type="ARBA" id="ARBA00023136"/>
    </source>
</evidence>
<evidence type="ECO:0000256" key="7">
    <source>
        <dbReference type="ARBA" id="ARBA00023288"/>
    </source>
</evidence>
<dbReference type="STRING" id="286115.A0A507D8T2"/>
<reference evidence="14 15" key="1">
    <citation type="journal article" date="2019" name="Sci. Rep.">
        <title>Comparative genomics of chytrid fungi reveal insights into the obligate biotrophic and pathogenic lifestyle of Synchytrium endobioticum.</title>
        <authorList>
            <person name="van de Vossenberg B.T.L.H."/>
            <person name="Warris S."/>
            <person name="Nguyen H.D.T."/>
            <person name="van Gent-Pelzer M.P.E."/>
            <person name="Joly D.L."/>
            <person name="van de Geest H.C."/>
            <person name="Bonants P.J.M."/>
            <person name="Smith D.S."/>
            <person name="Levesque C.A."/>
            <person name="van der Lee T.A.J."/>
        </authorList>
    </citation>
    <scope>NUCLEOTIDE SEQUENCE [LARGE SCALE GENOMIC DNA]</scope>
    <source>
        <strain evidence="13 15">LEV6574</strain>
        <strain evidence="12 14">MB42</strain>
    </source>
</reference>
<dbReference type="InterPro" id="IPR039859">
    <property type="entry name" value="PFA4/ZDH16/20/ERF2-like"/>
</dbReference>
<evidence type="ECO:0000256" key="3">
    <source>
        <dbReference type="ARBA" id="ARBA00022692"/>
    </source>
</evidence>
<dbReference type="Proteomes" id="UP000317494">
    <property type="component" value="Unassembled WGS sequence"/>
</dbReference>
<comment type="similarity">
    <text evidence="10">Belongs to the DHHC palmitoyltransferase family.</text>
</comment>
<evidence type="ECO:0000313" key="12">
    <source>
        <dbReference type="EMBL" id="TPX43718.1"/>
    </source>
</evidence>
<keyword evidence="6" id="KW-0564">Palmitate</keyword>
<name>A0A507D8T2_9FUNG</name>
<keyword evidence="8 10" id="KW-0012">Acyltransferase</keyword>
<comment type="subcellular location">
    <subcellularLocation>
        <location evidence="1">Membrane</location>
        <topology evidence="1">Multi-pass membrane protein</topology>
    </subcellularLocation>
</comment>
<comment type="caution">
    <text evidence="13">The sequence shown here is derived from an EMBL/GenBank/DDBJ whole genome shotgun (WGS) entry which is preliminary data.</text>
</comment>
<dbReference type="EC" id="2.3.1.225" evidence="10"/>
<protein>
    <recommendedName>
        <fullName evidence="10">Palmitoyltransferase</fullName>
        <ecNumber evidence="10">2.3.1.225</ecNumber>
    </recommendedName>
</protein>
<dbReference type="Proteomes" id="UP000320475">
    <property type="component" value="Unassembled WGS sequence"/>
</dbReference>
<dbReference type="PANTHER" id="PTHR12246">
    <property type="entry name" value="PALMITOYLTRANSFERASE ZDHHC16"/>
    <property type="match status" value="1"/>
</dbReference>
<evidence type="ECO:0000313" key="13">
    <source>
        <dbReference type="EMBL" id="TPX47904.1"/>
    </source>
</evidence>
<evidence type="ECO:0000259" key="11">
    <source>
        <dbReference type="Pfam" id="PF01529"/>
    </source>
</evidence>
<evidence type="ECO:0000256" key="6">
    <source>
        <dbReference type="ARBA" id="ARBA00023139"/>
    </source>
</evidence>
<evidence type="ECO:0000256" key="8">
    <source>
        <dbReference type="ARBA" id="ARBA00023315"/>
    </source>
</evidence>
<comment type="domain">
    <text evidence="10">The DHHC domain is required for palmitoyltransferase activity.</text>
</comment>
<keyword evidence="3 10" id="KW-0812">Transmembrane</keyword>
<comment type="catalytic activity">
    <reaction evidence="9 10">
        <text>L-cysteinyl-[protein] + hexadecanoyl-CoA = S-hexadecanoyl-L-cysteinyl-[protein] + CoA</text>
        <dbReference type="Rhea" id="RHEA:36683"/>
        <dbReference type="Rhea" id="RHEA-COMP:10131"/>
        <dbReference type="Rhea" id="RHEA-COMP:11032"/>
        <dbReference type="ChEBI" id="CHEBI:29950"/>
        <dbReference type="ChEBI" id="CHEBI:57287"/>
        <dbReference type="ChEBI" id="CHEBI:57379"/>
        <dbReference type="ChEBI" id="CHEBI:74151"/>
        <dbReference type="EC" id="2.3.1.225"/>
    </reaction>
</comment>
<keyword evidence="14" id="KW-1185">Reference proteome</keyword>
<evidence type="ECO:0000256" key="4">
    <source>
        <dbReference type="ARBA" id="ARBA00022989"/>
    </source>
</evidence>
<dbReference type="OrthoDB" id="331948at2759"/>
<dbReference type="EMBL" id="QEAN01000192">
    <property type="protein sequence ID" value="TPX43718.1"/>
    <property type="molecule type" value="Genomic_DNA"/>
</dbReference>
<evidence type="ECO:0000256" key="9">
    <source>
        <dbReference type="ARBA" id="ARBA00048048"/>
    </source>
</evidence>
<keyword evidence="4 10" id="KW-1133">Transmembrane helix</keyword>
<sequence>MSDPGRVSPKWHTILDTHNHNDESVSLKMSIHELNRYCKTCEEYKPPRAHHCSQCHRCVLRMDHHCPFTNSCIGFYNHAHFVRFLIWTSIGCLMVAIIIIWRLAEIVAAVEMGTTQTMTSIAIDAEIVFIGIDLVILMPIASIIWLLLSTHVYYVLTNQTTIEASERRRKNFLVGTRLKTETNLYDVGFRKNVISVFGHLWMHWLIPTLKTPPGDGHGFDMKGGDH</sequence>
<feature type="transmembrane region" description="Helical" evidence="10">
    <location>
        <begin position="125"/>
        <end position="148"/>
    </location>
</feature>
<dbReference type="GO" id="GO:0019706">
    <property type="term" value="F:protein-cysteine S-palmitoyltransferase activity"/>
    <property type="evidence" value="ECO:0007669"/>
    <property type="project" value="UniProtKB-EC"/>
</dbReference>
<evidence type="ECO:0000256" key="10">
    <source>
        <dbReference type="RuleBase" id="RU079119"/>
    </source>
</evidence>
<feature type="transmembrane region" description="Helical" evidence="10">
    <location>
        <begin position="84"/>
        <end position="104"/>
    </location>
</feature>
<evidence type="ECO:0000256" key="1">
    <source>
        <dbReference type="ARBA" id="ARBA00004141"/>
    </source>
</evidence>
<dbReference type="InterPro" id="IPR001594">
    <property type="entry name" value="Palmitoyltrfase_DHHC"/>
</dbReference>
<dbReference type="VEuPathDB" id="FungiDB:SeMB42_g04618"/>
<organism evidence="13 15">
    <name type="scientific">Synchytrium endobioticum</name>
    <dbReference type="NCBI Taxonomy" id="286115"/>
    <lineage>
        <taxon>Eukaryota</taxon>
        <taxon>Fungi</taxon>
        <taxon>Fungi incertae sedis</taxon>
        <taxon>Chytridiomycota</taxon>
        <taxon>Chytridiomycota incertae sedis</taxon>
        <taxon>Chytridiomycetes</taxon>
        <taxon>Synchytriales</taxon>
        <taxon>Synchytriaceae</taxon>
        <taxon>Synchytrium</taxon>
    </lineage>
</organism>
<keyword evidence="7" id="KW-0449">Lipoprotein</keyword>
<dbReference type="GO" id="GO:0016020">
    <property type="term" value="C:membrane"/>
    <property type="evidence" value="ECO:0007669"/>
    <property type="project" value="UniProtKB-SubCell"/>
</dbReference>
<evidence type="ECO:0000313" key="15">
    <source>
        <dbReference type="Proteomes" id="UP000320475"/>
    </source>
</evidence>
<proteinExistence type="inferred from homology"/>
<keyword evidence="5 10" id="KW-0472">Membrane</keyword>
<accession>A0A507D8T2</accession>
<feature type="domain" description="Palmitoyltransferase DHHC" evidence="11">
    <location>
        <begin position="34"/>
        <end position="165"/>
    </location>
</feature>
<dbReference type="AlphaFoldDB" id="A0A507D8T2"/>
<evidence type="ECO:0000313" key="14">
    <source>
        <dbReference type="Proteomes" id="UP000317494"/>
    </source>
</evidence>
<keyword evidence="2 10" id="KW-0808">Transferase</keyword>
<dbReference type="Pfam" id="PF01529">
    <property type="entry name" value="DHHC"/>
    <property type="match status" value="1"/>
</dbReference>